<feature type="compositionally biased region" description="Polar residues" evidence="4">
    <location>
        <begin position="603"/>
        <end position="622"/>
    </location>
</feature>
<comment type="subcellular location">
    <subcellularLocation>
        <location evidence="1">Nucleus</location>
    </subcellularLocation>
</comment>
<evidence type="ECO:0000259" key="5">
    <source>
        <dbReference type="Pfam" id="PF08573"/>
    </source>
</evidence>
<dbReference type="OrthoDB" id="5801062at2759"/>
<dbReference type="InterPro" id="IPR013882">
    <property type="entry name" value="Ctp1_C"/>
</dbReference>
<feature type="compositionally biased region" description="Polar residues" evidence="4">
    <location>
        <begin position="337"/>
        <end position="347"/>
    </location>
</feature>
<evidence type="ECO:0000313" key="6">
    <source>
        <dbReference type="EMBL" id="KAF4627866.1"/>
    </source>
</evidence>
<dbReference type="GO" id="GO:0006281">
    <property type="term" value="P:DNA repair"/>
    <property type="evidence" value="ECO:0007669"/>
    <property type="project" value="InterPro"/>
</dbReference>
<feature type="region of interest" description="Disordered" evidence="4">
    <location>
        <begin position="472"/>
        <end position="711"/>
    </location>
</feature>
<name>A0A8H4VZ74_9HELO</name>
<feature type="domain" description="DNA endonuclease activator Ctp1 C-terminal" evidence="5">
    <location>
        <begin position="732"/>
        <end position="846"/>
    </location>
</feature>
<evidence type="ECO:0000256" key="4">
    <source>
        <dbReference type="SAM" id="MobiDB-lite"/>
    </source>
</evidence>
<dbReference type="GO" id="GO:0005634">
    <property type="term" value="C:nucleus"/>
    <property type="evidence" value="ECO:0007669"/>
    <property type="project" value="UniProtKB-SubCell"/>
</dbReference>
<feature type="region of interest" description="Disordered" evidence="4">
    <location>
        <begin position="94"/>
        <end position="140"/>
    </location>
</feature>
<organism evidence="6 7">
    <name type="scientific">Cudoniella acicularis</name>
    <dbReference type="NCBI Taxonomy" id="354080"/>
    <lineage>
        <taxon>Eukaryota</taxon>
        <taxon>Fungi</taxon>
        <taxon>Dikarya</taxon>
        <taxon>Ascomycota</taxon>
        <taxon>Pezizomycotina</taxon>
        <taxon>Leotiomycetes</taxon>
        <taxon>Helotiales</taxon>
        <taxon>Tricladiaceae</taxon>
        <taxon>Cudoniella</taxon>
    </lineage>
</organism>
<evidence type="ECO:0000313" key="7">
    <source>
        <dbReference type="Proteomes" id="UP000566819"/>
    </source>
</evidence>
<dbReference type="Pfam" id="PF08573">
    <property type="entry name" value="SAE2"/>
    <property type="match status" value="1"/>
</dbReference>
<dbReference type="AlphaFoldDB" id="A0A8H4VZ74"/>
<reference evidence="6 7" key="1">
    <citation type="submission" date="2020-03" db="EMBL/GenBank/DDBJ databases">
        <title>Draft Genome Sequence of Cudoniella acicularis.</title>
        <authorList>
            <person name="Buettner E."/>
            <person name="Kellner H."/>
        </authorList>
    </citation>
    <scope>NUCLEOTIDE SEQUENCE [LARGE SCALE GENOMIC DNA]</scope>
    <source>
        <strain evidence="6 7">DSM 108380</strain>
    </source>
</reference>
<feature type="compositionally biased region" description="Polar residues" evidence="4">
    <location>
        <begin position="548"/>
        <end position="571"/>
    </location>
</feature>
<feature type="region of interest" description="Disordered" evidence="4">
    <location>
        <begin position="446"/>
        <end position="465"/>
    </location>
</feature>
<feature type="compositionally biased region" description="Polar residues" evidence="4">
    <location>
        <begin position="117"/>
        <end position="129"/>
    </location>
</feature>
<accession>A0A8H4VZ74</accession>
<comment type="caution">
    <text evidence="6">The sequence shown here is derived from an EMBL/GenBank/DDBJ whole genome shotgun (WGS) entry which is preliminary data.</text>
</comment>
<evidence type="ECO:0000256" key="2">
    <source>
        <dbReference type="ARBA" id="ARBA00022763"/>
    </source>
</evidence>
<keyword evidence="2" id="KW-0227">DNA damage</keyword>
<proteinExistence type="predicted"/>
<feature type="compositionally biased region" description="Low complexity" evidence="4">
    <location>
        <begin position="131"/>
        <end position="140"/>
    </location>
</feature>
<evidence type="ECO:0000256" key="1">
    <source>
        <dbReference type="ARBA" id="ARBA00004123"/>
    </source>
</evidence>
<feature type="compositionally biased region" description="Polar residues" evidence="4">
    <location>
        <begin position="94"/>
        <end position="109"/>
    </location>
</feature>
<sequence>MESWRNGRDELFEELTRICNRIDQNVAAEIDDENFTTVARDELRYLRERSTKLDAIEEENARITEELHQHTETTQRVEVLEKENRRLAEALEKSIQQAQNVGTPATRTLRSNESKETPGSSGPMSSAHQIGNGESSSKSNEKYNNLVSKYNTLYIHFSEVKDARQQLEDLLRKQNEKTKSWTDYAKSLEKTFTKRKGKAPRQEGESVKVNMRTDAKMDLARKELQLVEPQQPSLAPGELARVEVLVSLTKGSENIENETEKVHDGEIAVLAGNMPGANFSPVGVEEVETLDLPTLPAEPSSVDDTQFVALECHHSSSTQDDPTSPLPEDKSKHHTASQDSPAIQPTSPEEPVIISCRSLRKRKTPHQPFQVTPVSKIKVETITSSPIGLAALNYLDPDESIDLDDIGEKVDTPKKRRYMLQLSRKASGIFDDSQGIEEDNEVAVLNNGSTDSAPRAASDDTLSRPVGTKRMQAALQPLNPNKQMLPRTSDGKPPKKRRRASDKEVESLVEDGELFSVSGSRNARGQVGSERLDGLLSAPSPPKRILSPGQSPRVSPPGQNQHTRSKATATSGLAREVVVNKGNESDGASSTRSGVRRSPEPSQPSSKGTIGPSKPSSRTPRASTKPMRPASKGTENGDGFHKTPAQASGNRSRENLRASVEIPIEPHLTISKKPLRRDAEIPKSAAKSRPTRKGGVGGNDSGSKPLRDRPLDELDLDDFRINPNYNQGYNYAFTNVVRNQDERRCLTGCTKPECCGKQFRALAEMMLDDGRARTSSQEQADERLLEDFLGGNSYKLQNMSKNEKWEVLLQAKTRDLANKYGKHRHAYERRKSPPGFWDTDFPTTQEEIVEREKTKAYVRELVTKRYEEAMRPGGAYIFRDEQRDAAAGG</sequence>
<keyword evidence="3" id="KW-0539">Nucleus</keyword>
<dbReference type="EMBL" id="JAAMPI010000898">
    <property type="protein sequence ID" value="KAF4627866.1"/>
    <property type="molecule type" value="Genomic_DNA"/>
</dbReference>
<dbReference type="Proteomes" id="UP000566819">
    <property type="component" value="Unassembled WGS sequence"/>
</dbReference>
<protein>
    <recommendedName>
        <fullName evidence="5">DNA endonuclease activator Ctp1 C-terminal domain-containing protein</fullName>
    </recommendedName>
</protein>
<feature type="region of interest" description="Disordered" evidence="4">
    <location>
        <begin position="314"/>
        <end position="351"/>
    </location>
</feature>
<gene>
    <name evidence="6" type="ORF">G7Y89_g10285</name>
</gene>
<keyword evidence="7" id="KW-1185">Reference proteome</keyword>
<evidence type="ECO:0000256" key="3">
    <source>
        <dbReference type="ARBA" id="ARBA00023242"/>
    </source>
</evidence>